<dbReference type="SUPFAM" id="SSF46785">
    <property type="entry name" value="Winged helix' DNA-binding domain"/>
    <property type="match status" value="1"/>
</dbReference>
<organism evidence="3 4">
    <name type="scientific">Caballeronia glathei</name>
    <dbReference type="NCBI Taxonomy" id="60547"/>
    <lineage>
        <taxon>Bacteria</taxon>
        <taxon>Pseudomonadati</taxon>
        <taxon>Pseudomonadota</taxon>
        <taxon>Betaproteobacteria</taxon>
        <taxon>Burkholderiales</taxon>
        <taxon>Burkholderiaceae</taxon>
        <taxon>Caballeronia</taxon>
    </lineage>
</organism>
<dbReference type="Proteomes" id="UP000027466">
    <property type="component" value="Unassembled WGS sequence"/>
</dbReference>
<dbReference type="EMBL" id="JFHC01000022">
    <property type="protein sequence ID" value="KDR41873.1"/>
    <property type="molecule type" value="Genomic_DNA"/>
</dbReference>
<evidence type="ECO:0000313" key="4">
    <source>
        <dbReference type="Proteomes" id="UP000027466"/>
    </source>
</evidence>
<proteinExistence type="inferred from homology"/>
<gene>
    <name evidence="3" type="ORF">BG61_14205</name>
</gene>
<feature type="domain" description="Initiator Rep protein WH1" evidence="2">
    <location>
        <begin position="22"/>
        <end position="168"/>
    </location>
</feature>
<keyword evidence="4" id="KW-1185">Reference proteome</keyword>
<evidence type="ECO:0000259" key="2">
    <source>
        <dbReference type="Pfam" id="PF01051"/>
    </source>
</evidence>
<reference evidence="3 4" key="1">
    <citation type="submission" date="2014-03" db="EMBL/GenBank/DDBJ databases">
        <title>Draft Genome Sequences of Four Burkholderia Strains.</title>
        <authorList>
            <person name="Liu X.Y."/>
            <person name="Li C.X."/>
            <person name="Xu J.H."/>
        </authorList>
    </citation>
    <scope>NUCLEOTIDE SEQUENCE [LARGE SCALE GENOMIC DNA]</scope>
    <source>
        <strain evidence="3 4">DSM 50014</strain>
    </source>
</reference>
<accession>A0A069PMF0</accession>
<dbReference type="STRING" id="60547.GCA_000751215_03896"/>
<dbReference type="AlphaFoldDB" id="A0A069PMF0"/>
<evidence type="ECO:0000256" key="1">
    <source>
        <dbReference type="ARBA" id="ARBA00038283"/>
    </source>
</evidence>
<dbReference type="GO" id="GO:0006270">
    <property type="term" value="P:DNA replication initiation"/>
    <property type="evidence" value="ECO:0007669"/>
    <property type="project" value="InterPro"/>
</dbReference>
<evidence type="ECO:0000313" key="3">
    <source>
        <dbReference type="EMBL" id="KDR41873.1"/>
    </source>
</evidence>
<comment type="similarity">
    <text evidence="1">Belongs to the initiator RepB protein family.</text>
</comment>
<dbReference type="Pfam" id="PF01051">
    <property type="entry name" value="Rep3_N"/>
    <property type="match status" value="1"/>
</dbReference>
<dbReference type="Gene3D" id="1.10.10.10">
    <property type="entry name" value="Winged helix-like DNA-binding domain superfamily/Winged helix DNA-binding domain"/>
    <property type="match status" value="1"/>
</dbReference>
<protein>
    <submittedName>
        <fullName evidence="3">Initiator RepB protein</fullName>
    </submittedName>
</protein>
<dbReference type="InterPro" id="IPR036390">
    <property type="entry name" value="WH_DNA-bd_sf"/>
</dbReference>
<comment type="caution">
    <text evidence="3">The sequence shown here is derived from an EMBL/GenBank/DDBJ whole genome shotgun (WGS) entry which is preliminary data.</text>
</comment>
<name>A0A069PMF0_9BURK</name>
<dbReference type="InterPro" id="IPR000525">
    <property type="entry name" value="Initiator_Rep_WH1"/>
</dbReference>
<dbReference type="InterPro" id="IPR036388">
    <property type="entry name" value="WH-like_DNA-bd_sf"/>
</dbReference>
<dbReference type="RefSeq" id="WP_035934429.1">
    <property type="nucleotide sequence ID" value="NZ_CADFFX010000010.1"/>
</dbReference>
<sequence>MKQRKEGQLALFQQSPAPQLLKKAVQAIHASPKKGIISLQQRRIFNALIKNAISQNQAQPGRAQFEMPIPEIKSMLELTTNNVSYIKDTIRSLIGIVVDWDHLNTDGTKGAWTASGLIAGARIDGSLLHYSFSAEIRSELLDPEKYAMLDLRIAAQFRRAHSLALWENTVRYERVGQTARMPLARFKDLILGQEEGATKYKEYKIFKRAVLAPCIAEVNELSEHTIELVEFKNGRSVVALQFKVTRKETNSAETDADPDLVLAITKLGVPLSEARKLARSHANEKLKGAIAYTKARQTRKNSPPLDNVPAYFRRALAAGWGDGAASEATAPSSAPPPLRQPEAMTTGELRAKYLAAQAHDAKGYFSELSDEDQSALVEEYNALVPAANLKVKAGKALTKLVETSFFAWLSTKVWGEPSADDLLSFVLRGALPAGDAAAK</sequence>
<dbReference type="Pfam" id="PF21205">
    <property type="entry name" value="Rep3_C"/>
    <property type="match status" value="1"/>
</dbReference>
<dbReference type="GO" id="GO:0003887">
    <property type="term" value="F:DNA-directed DNA polymerase activity"/>
    <property type="evidence" value="ECO:0007669"/>
    <property type="project" value="InterPro"/>
</dbReference>